<feature type="compositionally biased region" description="Polar residues" evidence="1">
    <location>
        <begin position="204"/>
        <end position="223"/>
    </location>
</feature>
<gene>
    <name evidence="3" type="ORF">BD310DRAFT_912410</name>
</gene>
<feature type="compositionally biased region" description="Low complexity" evidence="1">
    <location>
        <begin position="1036"/>
        <end position="1049"/>
    </location>
</feature>
<feature type="region of interest" description="Disordered" evidence="1">
    <location>
        <begin position="163"/>
        <end position="224"/>
    </location>
</feature>
<organism evidence="3 4">
    <name type="scientific">Dichomitus squalens</name>
    <dbReference type="NCBI Taxonomy" id="114155"/>
    <lineage>
        <taxon>Eukaryota</taxon>
        <taxon>Fungi</taxon>
        <taxon>Dikarya</taxon>
        <taxon>Basidiomycota</taxon>
        <taxon>Agaricomycotina</taxon>
        <taxon>Agaricomycetes</taxon>
        <taxon>Polyporales</taxon>
        <taxon>Polyporaceae</taxon>
        <taxon>Dichomitus</taxon>
    </lineage>
</organism>
<accession>A0A4Q9QDY4</accession>
<feature type="domain" description="Sfi1 spindle body" evidence="2">
    <location>
        <begin position="507"/>
        <end position="736"/>
    </location>
</feature>
<evidence type="ECO:0000256" key="1">
    <source>
        <dbReference type="SAM" id="MobiDB-lite"/>
    </source>
</evidence>
<feature type="compositionally biased region" description="Basic and acidic residues" evidence="1">
    <location>
        <begin position="266"/>
        <end position="283"/>
    </location>
</feature>
<feature type="compositionally biased region" description="Low complexity" evidence="1">
    <location>
        <begin position="122"/>
        <end position="145"/>
    </location>
</feature>
<feature type="compositionally biased region" description="Basic and acidic residues" evidence="1">
    <location>
        <begin position="1068"/>
        <end position="1080"/>
    </location>
</feature>
<feature type="compositionally biased region" description="Pro residues" evidence="1">
    <location>
        <begin position="296"/>
        <end position="313"/>
    </location>
</feature>
<feature type="region of interest" description="Disordered" evidence="1">
    <location>
        <begin position="240"/>
        <end position="325"/>
    </location>
</feature>
<sequence>MSHFRPSRASPPPRPAAGPSSRVSDFTDDSHPLIAPELIGLSAEEIDFIDEVIGRAPATASTFLTVFKAYNDVLQERGLDPQNEVVYYGKLLKIGTLKGKNWADKWNVVKDQQGYVSNAGNTARGGRTTRVSRTTPTPARPTAKPAKMPYALREPDTFTLHSHQDDTEQAASDFSAKPTLSRQIQGTNGHDTPRPIRRFGSPATVGSSNSLGLDTGPPSSVANPSDVLRRLAARARTATVGRWDAETTAETTTQASSIPPSYGAVVRDEHPPISYKDKGKGREMPISVRRIGLPREPSPPMPTQAPPKQPAPLPQRERRSGAVDPDDAFRRVREAQDEEIAAQFYNDRLVERCYEVWKQGYEWIITTGEQISAARDSLVLRRSLLTWRTRTAHRRELCAHVAALSDRRCLVRFYYMWKQKGKDRKHHRKQLEWREDMRVRMRTVRERDELRLKKDTWSRWRQLYLSRIAEQQFARKVLARFFERWKAKLRKLDELDAAADYFEHEQDEKLRNRSWDVWRHRTDMRVAEKTVSARVNLRIMTNAMDVWRRNHEQYHVAERFNDMLVLKHALRRWQAAQARIRAMENRAAKHVTRRNAVLIRAIMRIWKSHERGQLLTRVRAMRLLRQAWAVWKKHMDAQREREELAQLFRTRSVSLHAGMALQRWRRVHQSHQNALSYAVHFDRMHLQYKMMLAWRLKLRTRLRMVKQAKIARKYLLLRRCLHMWTAKVEEKRREKKLKEFELRATKKTFEAWYARARQQRLLRLAEQEMKARVAQGIMTNSLRHWISRVADLKFRELETIQHRDQALVWRAYEKWKAVCRRHVHELSLMESYQDVKRADNMRKFFIRWLTAARKARHRRLQLQEREEEFKLMTVASTFDKWRERYMDIRLQPLAESFIKKQQTDLVIRAFTAWKKKSLLPTAVKVYNHNVKRKHWERWRKLMPQALQAKTAREMDRRKTLGKAFALWKKAQQKKIEHKAINYARYLELLSSAPRQPAVAQRGTALAPRARNVFPARRAIRPATPTEDEADEPPRPVSSASRAPFARPSANLPRGSVAGLLAHKPHTASPERKPRSPERPKFSSRRTIPRDPSPSETEPDAAPPAYGGGISAWRKDVRPLPPKSAPPSIAGDVASNRGRSSLWQELKEVRRRSRAPTEHTYSPEPL</sequence>
<reference evidence="3 4" key="1">
    <citation type="submission" date="2019-01" db="EMBL/GenBank/DDBJ databases">
        <title>Draft genome sequences of three monokaryotic isolates of the white-rot basidiomycete fungus Dichomitus squalens.</title>
        <authorList>
            <consortium name="DOE Joint Genome Institute"/>
            <person name="Lopez S.C."/>
            <person name="Andreopoulos B."/>
            <person name="Pangilinan J."/>
            <person name="Lipzen A."/>
            <person name="Riley R."/>
            <person name="Ahrendt S."/>
            <person name="Ng V."/>
            <person name="Barry K."/>
            <person name="Daum C."/>
            <person name="Grigoriev I.V."/>
            <person name="Hilden K.S."/>
            <person name="Makela M.R."/>
            <person name="de Vries R.P."/>
        </authorList>
    </citation>
    <scope>NUCLEOTIDE SEQUENCE [LARGE SCALE GENOMIC DNA]</scope>
    <source>
        <strain evidence="3 4">CBS 464.89</strain>
    </source>
</reference>
<feature type="compositionally biased region" description="Basic and acidic residues" evidence="1">
    <location>
        <begin position="315"/>
        <end position="325"/>
    </location>
</feature>
<evidence type="ECO:0000313" key="3">
    <source>
        <dbReference type="EMBL" id="TBU65949.1"/>
    </source>
</evidence>
<dbReference type="Proteomes" id="UP000292082">
    <property type="component" value="Unassembled WGS sequence"/>
</dbReference>
<proteinExistence type="predicted"/>
<feature type="region of interest" description="Disordered" evidence="1">
    <location>
        <begin position="1009"/>
        <end position="1165"/>
    </location>
</feature>
<feature type="region of interest" description="Disordered" evidence="1">
    <location>
        <begin position="1"/>
        <end position="29"/>
    </location>
</feature>
<dbReference type="InterPro" id="IPR013665">
    <property type="entry name" value="Sfi1_dom"/>
</dbReference>
<protein>
    <recommendedName>
        <fullName evidence="2">Sfi1 spindle body domain-containing protein</fullName>
    </recommendedName>
</protein>
<dbReference type="AlphaFoldDB" id="A0A4Q9QDY4"/>
<keyword evidence="4" id="KW-1185">Reference proteome</keyword>
<dbReference type="EMBL" id="ML145084">
    <property type="protein sequence ID" value="TBU65949.1"/>
    <property type="molecule type" value="Genomic_DNA"/>
</dbReference>
<evidence type="ECO:0000313" key="4">
    <source>
        <dbReference type="Proteomes" id="UP000292082"/>
    </source>
</evidence>
<name>A0A4Q9QDY4_9APHY</name>
<dbReference type="STRING" id="114155.A0A4Q9QDY4"/>
<feature type="domain" description="Sfi1 spindle body" evidence="2">
    <location>
        <begin position="333"/>
        <end position="431"/>
    </location>
</feature>
<evidence type="ECO:0000259" key="2">
    <source>
        <dbReference type="Pfam" id="PF08457"/>
    </source>
</evidence>
<feature type="region of interest" description="Disordered" evidence="1">
    <location>
        <begin position="117"/>
        <end position="145"/>
    </location>
</feature>
<feature type="compositionally biased region" description="Polar residues" evidence="1">
    <location>
        <begin position="178"/>
        <end position="190"/>
    </location>
</feature>
<dbReference type="Pfam" id="PF08457">
    <property type="entry name" value="Sfi1"/>
    <property type="match status" value="2"/>
</dbReference>